<dbReference type="HOGENOM" id="CLU_1514545_0_0_2"/>
<evidence type="ECO:0000313" key="2">
    <source>
        <dbReference type="EMBL" id="AFU57235.1"/>
    </source>
</evidence>
<dbReference type="GeneID" id="13796463"/>
<dbReference type="AlphaFoldDB" id="K0ICE6"/>
<gene>
    <name evidence="2" type="ordered locus">Ngar_c02870</name>
</gene>
<keyword evidence="1" id="KW-0472">Membrane</keyword>
<dbReference type="KEGG" id="nga:Ngar_c02870"/>
<dbReference type="RefSeq" id="WP_015017808.1">
    <property type="nucleotide sequence ID" value="NC_018719.1"/>
</dbReference>
<name>K0ICE6_NITGG</name>
<accession>K0ICE6</accession>
<keyword evidence="3" id="KW-1185">Reference proteome</keyword>
<dbReference type="EMBL" id="CP002408">
    <property type="protein sequence ID" value="AFU57235.1"/>
    <property type="molecule type" value="Genomic_DNA"/>
</dbReference>
<proteinExistence type="predicted"/>
<keyword evidence="1" id="KW-1133">Transmembrane helix</keyword>
<evidence type="ECO:0000256" key="1">
    <source>
        <dbReference type="SAM" id="Phobius"/>
    </source>
</evidence>
<protein>
    <submittedName>
        <fullName evidence="2">Uncharacterized protein</fullName>
    </submittedName>
</protein>
<dbReference type="InParanoid" id="K0ICE6"/>
<dbReference type="BioCyc" id="CNIT1237085:G1324-287-MONOMER"/>
<keyword evidence="1" id="KW-0812">Transmembrane</keyword>
<dbReference type="Proteomes" id="UP000008037">
    <property type="component" value="Chromosome"/>
</dbReference>
<sequence>MASNNILFFIALLLAATTIVSIPAAVAYAQEGMRRPMSGNSLDVLVEPQWSEDGQARFKVSFLRPGTDTIQVHIDYGFVIKQGGQEIFNAVPPGQPLLHTAEGVVTIPQTSSQPFKFPANGEYEIEVSVAGINFVPMNVETATFPVTVTPEFPVGAAGVIAAAVMTATTVALARYRKLF</sequence>
<reference evidence="2 3" key="1">
    <citation type="journal article" date="2012" name="Environ. Microbiol.">
        <title>The genome of the ammonia-oxidizing Candidatus Nitrososphaera gargensis: insights into metabolic versatility and environmental adaptations.</title>
        <authorList>
            <person name="Spang A."/>
            <person name="Poehlein A."/>
            <person name="Offre P."/>
            <person name="Zumbragel S."/>
            <person name="Haider S."/>
            <person name="Rychlik N."/>
            <person name="Nowka B."/>
            <person name="Schmeisser C."/>
            <person name="Lebedeva E.V."/>
            <person name="Rattei T."/>
            <person name="Bohm C."/>
            <person name="Schmid M."/>
            <person name="Galushko A."/>
            <person name="Hatzenpichler R."/>
            <person name="Weinmaier T."/>
            <person name="Daniel R."/>
            <person name="Schleper C."/>
            <person name="Spieck E."/>
            <person name="Streit W."/>
            <person name="Wagner M."/>
        </authorList>
    </citation>
    <scope>NUCLEOTIDE SEQUENCE [LARGE SCALE GENOMIC DNA]</scope>
    <source>
        <strain evidence="3">Ga9.2</strain>
    </source>
</reference>
<dbReference type="OrthoDB" id="12184at2157"/>
<feature type="transmembrane region" description="Helical" evidence="1">
    <location>
        <begin position="152"/>
        <end position="173"/>
    </location>
</feature>
<dbReference type="STRING" id="1237085.Ngar_c02870"/>
<organism evidence="2 3">
    <name type="scientific">Nitrososphaera gargensis (strain Ga9.2)</name>
    <dbReference type="NCBI Taxonomy" id="1237085"/>
    <lineage>
        <taxon>Archaea</taxon>
        <taxon>Nitrososphaerota</taxon>
        <taxon>Nitrososphaeria</taxon>
        <taxon>Nitrososphaerales</taxon>
        <taxon>Nitrososphaeraceae</taxon>
        <taxon>Nitrososphaera</taxon>
    </lineage>
</organism>
<evidence type="ECO:0000313" key="3">
    <source>
        <dbReference type="Proteomes" id="UP000008037"/>
    </source>
</evidence>